<reference evidence="8" key="1">
    <citation type="submission" date="2018-02" db="EMBL/GenBank/DDBJ databases">
        <authorList>
            <person name="Cohen D.B."/>
            <person name="Kent A.D."/>
        </authorList>
    </citation>
    <scope>NUCLEOTIDE SEQUENCE</scope>
</reference>
<proteinExistence type="predicted"/>
<dbReference type="InterPro" id="IPR036093">
    <property type="entry name" value="NAC_dom_sf"/>
</dbReference>
<evidence type="ECO:0000313" key="8">
    <source>
        <dbReference type="EMBL" id="SPD19054.1"/>
    </source>
</evidence>
<keyword evidence="3" id="KW-0238">DNA-binding</keyword>
<dbReference type="GO" id="GO:0005634">
    <property type="term" value="C:nucleus"/>
    <property type="evidence" value="ECO:0007669"/>
    <property type="project" value="UniProtKB-SubCell"/>
</dbReference>
<keyword evidence="4" id="KW-0804">Transcription</keyword>
<dbReference type="Pfam" id="PF02365">
    <property type="entry name" value="NAM"/>
    <property type="match status" value="1"/>
</dbReference>
<dbReference type="GO" id="GO:0003677">
    <property type="term" value="F:DNA binding"/>
    <property type="evidence" value="ECO:0007669"/>
    <property type="project" value="UniProtKB-KW"/>
</dbReference>
<dbReference type="PROSITE" id="PS51005">
    <property type="entry name" value="NAC"/>
    <property type="match status" value="1"/>
</dbReference>
<feature type="region of interest" description="Disordered" evidence="6">
    <location>
        <begin position="1"/>
        <end position="48"/>
    </location>
</feature>
<gene>
    <name evidence="8" type="ORF">FSB_LOCUS46936</name>
</gene>
<sequence length="257" mass="30344">MSMPLKKKREEDEEESVGVRCMEKPNKYEEEEEGRQYSLTEKNEKKEKRRIKRTRILNVHVEEEKAMLVTGRNSPVIGERVPSNPVIDDCDLYGDPEIWSKNFEQTGMKTLYFYTRLKRMTENGKQVGRATRFGTWRSQKDDPVFDSSQRHIGSHRTFSFKPKGGLELKGSRWTMHEFRLDGVYVNTKNPNDYVICQINRYEKRGRTEIVEDNSHFECPEPVNVEQNEYLWAELLIALETPSITSNQQQHLPWTLHQ</sequence>
<dbReference type="InterPro" id="IPR003441">
    <property type="entry name" value="NAC-dom"/>
</dbReference>
<dbReference type="SUPFAM" id="SSF101941">
    <property type="entry name" value="NAC domain"/>
    <property type="match status" value="1"/>
</dbReference>
<feature type="domain" description="NAC" evidence="7">
    <location>
        <begin position="55"/>
        <end position="201"/>
    </location>
</feature>
<organism evidence="8">
    <name type="scientific">Fagus sylvatica</name>
    <name type="common">Beechnut</name>
    <dbReference type="NCBI Taxonomy" id="28930"/>
    <lineage>
        <taxon>Eukaryota</taxon>
        <taxon>Viridiplantae</taxon>
        <taxon>Streptophyta</taxon>
        <taxon>Embryophyta</taxon>
        <taxon>Tracheophyta</taxon>
        <taxon>Spermatophyta</taxon>
        <taxon>Magnoliopsida</taxon>
        <taxon>eudicotyledons</taxon>
        <taxon>Gunneridae</taxon>
        <taxon>Pentapetalae</taxon>
        <taxon>rosids</taxon>
        <taxon>fabids</taxon>
        <taxon>Fagales</taxon>
        <taxon>Fagaceae</taxon>
        <taxon>Fagus</taxon>
    </lineage>
</organism>
<keyword evidence="5" id="KW-0539">Nucleus</keyword>
<evidence type="ECO:0000256" key="4">
    <source>
        <dbReference type="ARBA" id="ARBA00023163"/>
    </source>
</evidence>
<dbReference type="AlphaFoldDB" id="A0A2N9I4Q9"/>
<evidence type="ECO:0000256" key="1">
    <source>
        <dbReference type="ARBA" id="ARBA00004123"/>
    </source>
</evidence>
<keyword evidence="2" id="KW-0805">Transcription regulation</keyword>
<comment type="subcellular location">
    <subcellularLocation>
        <location evidence="1">Nucleus</location>
    </subcellularLocation>
</comment>
<evidence type="ECO:0000256" key="6">
    <source>
        <dbReference type="SAM" id="MobiDB-lite"/>
    </source>
</evidence>
<evidence type="ECO:0000256" key="5">
    <source>
        <dbReference type="ARBA" id="ARBA00023242"/>
    </source>
</evidence>
<name>A0A2N9I4Q9_FAGSY</name>
<protein>
    <recommendedName>
        <fullName evidence="7">NAC domain-containing protein</fullName>
    </recommendedName>
</protein>
<dbReference type="Gene3D" id="2.170.150.80">
    <property type="entry name" value="NAC domain"/>
    <property type="match status" value="1"/>
</dbReference>
<dbReference type="GO" id="GO:0006355">
    <property type="term" value="P:regulation of DNA-templated transcription"/>
    <property type="evidence" value="ECO:0007669"/>
    <property type="project" value="InterPro"/>
</dbReference>
<evidence type="ECO:0000256" key="2">
    <source>
        <dbReference type="ARBA" id="ARBA00023015"/>
    </source>
</evidence>
<evidence type="ECO:0000256" key="3">
    <source>
        <dbReference type="ARBA" id="ARBA00023125"/>
    </source>
</evidence>
<accession>A0A2N9I4Q9</accession>
<dbReference type="PANTHER" id="PTHR31989">
    <property type="entry name" value="NAC DOMAIN-CONTAINING PROTEIN 82-RELATED"/>
    <property type="match status" value="1"/>
</dbReference>
<evidence type="ECO:0000259" key="7">
    <source>
        <dbReference type="PROSITE" id="PS51005"/>
    </source>
</evidence>
<dbReference type="EMBL" id="OIVN01004746">
    <property type="protein sequence ID" value="SPD19054.1"/>
    <property type="molecule type" value="Genomic_DNA"/>
</dbReference>